<evidence type="ECO:0000256" key="9">
    <source>
        <dbReference type="SAM" id="MobiDB-lite"/>
    </source>
</evidence>
<dbReference type="AlphaFoldDB" id="A0AAD5B919"/>
<feature type="region of interest" description="Disordered" evidence="9">
    <location>
        <begin position="203"/>
        <end position="223"/>
    </location>
</feature>
<gene>
    <name evidence="8" type="primary">MED18</name>
    <name evidence="10" type="ORF">KGF57_005331</name>
</gene>
<dbReference type="Gene3D" id="2.40.320.10">
    <property type="entry name" value="Hypothetical Protein Pfu-838710-001"/>
    <property type="match status" value="1"/>
</dbReference>
<evidence type="ECO:0000313" key="10">
    <source>
        <dbReference type="EMBL" id="KAI5948720.1"/>
    </source>
</evidence>
<dbReference type="EMBL" id="JAIHNG010000178">
    <property type="protein sequence ID" value="KAI5948720.1"/>
    <property type="molecule type" value="Genomic_DNA"/>
</dbReference>
<evidence type="ECO:0000256" key="8">
    <source>
        <dbReference type="RuleBase" id="RU364150"/>
    </source>
</evidence>
<comment type="caution">
    <text evidence="10">The sequence shown here is derived from an EMBL/GenBank/DDBJ whole genome shotgun (WGS) entry which is preliminary data.</text>
</comment>
<dbReference type="GO" id="GO:0006369">
    <property type="term" value="P:termination of RNA polymerase II transcription"/>
    <property type="evidence" value="ECO:0007669"/>
    <property type="project" value="TreeGrafter"/>
</dbReference>
<dbReference type="Proteomes" id="UP001204833">
    <property type="component" value="Unassembled WGS sequence"/>
</dbReference>
<organism evidence="10 11">
    <name type="scientific">Candida theae</name>
    <dbReference type="NCBI Taxonomy" id="1198502"/>
    <lineage>
        <taxon>Eukaryota</taxon>
        <taxon>Fungi</taxon>
        <taxon>Dikarya</taxon>
        <taxon>Ascomycota</taxon>
        <taxon>Saccharomycotina</taxon>
        <taxon>Pichiomycetes</taxon>
        <taxon>Debaryomycetaceae</taxon>
        <taxon>Candida/Lodderomyces clade</taxon>
        <taxon>Candida</taxon>
    </lineage>
</organism>
<dbReference type="PANTHER" id="PTHR13321:SF2">
    <property type="entry name" value="MEDIATOR OF RNA POLYMERASE II TRANSCRIPTION SUBUNIT 18"/>
    <property type="match status" value="1"/>
</dbReference>
<comment type="function">
    <text evidence="8">Component of the Mediator complex, a coactivator involved in the regulated transcription of nearly all RNA polymerase II-dependent genes. Mediator functions as a bridge to convey information from gene-specific regulatory proteins to the basal RNA polymerase II transcription machinery. Mediator is recruited to promoters by direct interactions with regulatory proteins and serves as a scaffold for the assembly of a functional preinitiation complex with RNA polymerase II and the general transcription factors.</text>
</comment>
<keyword evidence="8" id="KW-0010">Activator</keyword>
<evidence type="ECO:0000256" key="5">
    <source>
        <dbReference type="ARBA" id="ARBA00023163"/>
    </source>
</evidence>
<evidence type="ECO:0000256" key="6">
    <source>
        <dbReference type="ARBA" id="ARBA00023242"/>
    </source>
</evidence>
<dbReference type="GO" id="GO:0070847">
    <property type="term" value="C:core mediator complex"/>
    <property type="evidence" value="ECO:0007669"/>
    <property type="project" value="TreeGrafter"/>
</dbReference>
<protein>
    <recommendedName>
        <fullName evidence="3 8">Mediator of RNA polymerase II transcription subunit 18</fullName>
    </recommendedName>
    <alternativeName>
        <fullName evidence="7 8">Mediator complex subunit 18</fullName>
    </alternativeName>
</protein>
<evidence type="ECO:0000313" key="11">
    <source>
        <dbReference type="Proteomes" id="UP001204833"/>
    </source>
</evidence>
<keyword evidence="11" id="KW-1185">Reference proteome</keyword>
<keyword evidence="5 8" id="KW-0804">Transcription</keyword>
<dbReference type="GO" id="GO:0003712">
    <property type="term" value="F:transcription coregulator activity"/>
    <property type="evidence" value="ECO:0007669"/>
    <property type="project" value="InterPro"/>
</dbReference>
<evidence type="ECO:0000256" key="7">
    <source>
        <dbReference type="ARBA" id="ARBA00032012"/>
    </source>
</evidence>
<dbReference type="GO" id="GO:0006357">
    <property type="term" value="P:regulation of transcription by RNA polymerase II"/>
    <property type="evidence" value="ECO:0007669"/>
    <property type="project" value="InterPro"/>
</dbReference>
<dbReference type="PANTHER" id="PTHR13321">
    <property type="entry name" value="MEDIATOR OF RNA POLYMERASE II TRANSCRIPTION, SUBUNIT 18"/>
    <property type="match status" value="1"/>
</dbReference>
<proteinExistence type="inferred from homology"/>
<accession>A0AAD5B919</accession>
<sequence>MVQQLSLVSSIPHSNYLQTITSLQAITGILQPQKISTYSLITKPNHVFKPIFEPGKINQIEQYYMRCSTTWEEPLKSQGGSSSQLDIAKPIFKDDKENPILVKKLFHNDDNNNTITADDGVDRVWTLQISDIPIAGKNQTCSQQTIYESTLVHTHVGVDNEPASDLDDKMDVDADVKEEKEGNVGTEAIEVKKVEDMTASKSDDATIKKEDGAETDVNMEDSSTKDAIKDVDTDKGASIEVTTTIKTEPKEASTRTKSTPSRKTQTDSFLIFLNDLGYEVVNQYWVKGVRFFYKDIVIEIYKIFIRDDDYEGKDDDAIKLKLLDESNTFQVKCFVNVPKTTDVELINAGAKELTKLQEFVKSLFLLEVPDRMSMDSRVRSLK</sequence>
<name>A0AAD5B919_9ASCO</name>
<dbReference type="Pfam" id="PF09637">
    <property type="entry name" value="Med18"/>
    <property type="match status" value="1"/>
</dbReference>
<keyword evidence="6 8" id="KW-0539">Nucleus</keyword>
<evidence type="ECO:0000256" key="2">
    <source>
        <dbReference type="ARBA" id="ARBA00009814"/>
    </source>
</evidence>
<reference evidence="10 11" key="1">
    <citation type="journal article" date="2022" name="DNA Res.">
        <title>Genome analysis of five recently described species of the CUG-Ser clade uncovers Candida theae as a new hybrid lineage with pathogenic potential in the Candida parapsilosis species complex.</title>
        <authorList>
            <person name="Mixao V."/>
            <person name="Del Olmo V."/>
            <person name="Hegedusova E."/>
            <person name="Saus E."/>
            <person name="Pryszcz L."/>
            <person name="Cillingova A."/>
            <person name="Nosek J."/>
            <person name="Gabaldon T."/>
        </authorList>
    </citation>
    <scope>NUCLEOTIDE SEQUENCE [LARGE SCALE GENOMIC DNA]</scope>
    <source>
        <strain evidence="10 11">CBS 12239</strain>
    </source>
</reference>
<dbReference type="InterPro" id="IPR019095">
    <property type="entry name" value="Mediator_Med18"/>
</dbReference>
<comment type="subunit">
    <text evidence="8">Component of the Mediator complex.</text>
</comment>
<evidence type="ECO:0000256" key="4">
    <source>
        <dbReference type="ARBA" id="ARBA00023015"/>
    </source>
</evidence>
<feature type="compositionally biased region" description="Basic and acidic residues" evidence="9">
    <location>
        <begin position="203"/>
        <end position="212"/>
    </location>
</feature>
<evidence type="ECO:0000256" key="1">
    <source>
        <dbReference type="ARBA" id="ARBA00004123"/>
    </source>
</evidence>
<keyword evidence="4 8" id="KW-0805">Transcription regulation</keyword>
<comment type="similarity">
    <text evidence="2 8">Belongs to the Mediator complex subunit 18 family.</text>
</comment>
<evidence type="ECO:0000256" key="3">
    <source>
        <dbReference type="ARBA" id="ARBA00019612"/>
    </source>
</evidence>
<comment type="subcellular location">
    <subcellularLocation>
        <location evidence="1 8">Nucleus</location>
    </subcellularLocation>
</comment>
<dbReference type="GO" id="GO:0016592">
    <property type="term" value="C:mediator complex"/>
    <property type="evidence" value="ECO:0007669"/>
    <property type="project" value="InterPro"/>
</dbReference>